<name>A0A0E9TXK6_ANGAN</name>
<proteinExistence type="predicted"/>
<reference evidence="2" key="2">
    <citation type="journal article" date="2015" name="Fish Shellfish Immunol.">
        <title>Early steps in the European eel (Anguilla anguilla)-Vibrio vulnificus interaction in the gills: Role of the RtxA13 toxin.</title>
        <authorList>
            <person name="Callol A."/>
            <person name="Pajuelo D."/>
            <person name="Ebbesson L."/>
            <person name="Teles M."/>
            <person name="MacKenzie S."/>
            <person name="Amaro C."/>
        </authorList>
    </citation>
    <scope>NUCLEOTIDE SEQUENCE</scope>
</reference>
<dbReference type="AlphaFoldDB" id="A0A0E9TXK6"/>
<protein>
    <submittedName>
        <fullName evidence="2">Uncharacterized protein</fullName>
    </submittedName>
</protein>
<evidence type="ECO:0000313" key="2">
    <source>
        <dbReference type="EMBL" id="JAH57670.1"/>
    </source>
</evidence>
<feature type="signal peptide" evidence="1">
    <location>
        <begin position="1"/>
        <end position="16"/>
    </location>
</feature>
<keyword evidence="1" id="KW-0732">Signal</keyword>
<feature type="chain" id="PRO_5002433067" evidence="1">
    <location>
        <begin position="17"/>
        <end position="37"/>
    </location>
</feature>
<dbReference type="EMBL" id="GBXM01050907">
    <property type="protein sequence ID" value="JAH57670.1"/>
    <property type="molecule type" value="Transcribed_RNA"/>
</dbReference>
<evidence type="ECO:0000256" key="1">
    <source>
        <dbReference type="SAM" id="SignalP"/>
    </source>
</evidence>
<reference evidence="2" key="1">
    <citation type="submission" date="2014-11" db="EMBL/GenBank/DDBJ databases">
        <authorList>
            <person name="Amaro Gonzalez C."/>
        </authorList>
    </citation>
    <scope>NUCLEOTIDE SEQUENCE</scope>
</reference>
<sequence>MSYALLNVVYVLVALSATPLAGLRNAEQCSSSGKNVK</sequence>
<organism evidence="2">
    <name type="scientific">Anguilla anguilla</name>
    <name type="common">European freshwater eel</name>
    <name type="synonym">Muraena anguilla</name>
    <dbReference type="NCBI Taxonomy" id="7936"/>
    <lineage>
        <taxon>Eukaryota</taxon>
        <taxon>Metazoa</taxon>
        <taxon>Chordata</taxon>
        <taxon>Craniata</taxon>
        <taxon>Vertebrata</taxon>
        <taxon>Euteleostomi</taxon>
        <taxon>Actinopterygii</taxon>
        <taxon>Neopterygii</taxon>
        <taxon>Teleostei</taxon>
        <taxon>Anguilliformes</taxon>
        <taxon>Anguillidae</taxon>
        <taxon>Anguilla</taxon>
    </lineage>
</organism>
<accession>A0A0E9TXK6</accession>